<dbReference type="AlphaFoldDB" id="A0A212J1S1"/>
<dbReference type="RefSeq" id="WP_296938752.1">
    <property type="nucleotide sequence ID" value="NZ_LT599032.1"/>
</dbReference>
<keyword evidence="6 7" id="KW-0472">Membrane</keyword>
<dbReference type="PANTHER" id="PTHR40074">
    <property type="entry name" value="O-ACETYLTRANSFERASE WECH"/>
    <property type="match status" value="1"/>
</dbReference>
<feature type="domain" description="Acyltransferase 3" evidence="8">
    <location>
        <begin position="5"/>
        <end position="289"/>
    </location>
</feature>
<feature type="transmembrane region" description="Helical" evidence="7">
    <location>
        <begin position="155"/>
        <end position="175"/>
    </location>
</feature>
<feature type="transmembrane region" description="Helical" evidence="7">
    <location>
        <begin position="70"/>
        <end position="88"/>
    </location>
</feature>
<reference evidence="9" key="1">
    <citation type="submission" date="2016-04" db="EMBL/GenBank/DDBJ databases">
        <authorList>
            <person name="Evans L.H."/>
            <person name="Alamgir A."/>
            <person name="Owens N."/>
            <person name="Weber N.D."/>
            <person name="Virtaneva K."/>
            <person name="Barbian K."/>
            <person name="Babar A."/>
            <person name="Rosenke K."/>
        </authorList>
    </citation>
    <scope>NUCLEOTIDE SEQUENCE</scope>
    <source>
        <strain evidence="9">86-1</strain>
    </source>
</reference>
<feature type="transmembrane region" description="Helical" evidence="7">
    <location>
        <begin position="108"/>
        <end position="125"/>
    </location>
</feature>
<dbReference type="GO" id="GO:0009246">
    <property type="term" value="P:enterobacterial common antigen biosynthetic process"/>
    <property type="evidence" value="ECO:0007669"/>
    <property type="project" value="TreeGrafter"/>
</dbReference>
<proteinExistence type="inferred from homology"/>
<dbReference type="Pfam" id="PF01757">
    <property type="entry name" value="Acyl_transf_3"/>
    <property type="match status" value="1"/>
</dbReference>
<evidence type="ECO:0000256" key="1">
    <source>
        <dbReference type="ARBA" id="ARBA00004651"/>
    </source>
</evidence>
<accession>A0A212J1S1</accession>
<gene>
    <name evidence="9" type="ORF">KL86DYS1_10863</name>
</gene>
<dbReference type="GO" id="GO:0005886">
    <property type="term" value="C:plasma membrane"/>
    <property type="evidence" value="ECO:0007669"/>
    <property type="project" value="UniProtKB-SubCell"/>
</dbReference>
<evidence type="ECO:0000256" key="5">
    <source>
        <dbReference type="ARBA" id="ARBA00022989"/>
    </source>
</evidence>
<keyword evidence="5 7" id="KW-1133">Transmembrane helix</keyword>
<evidence type="ECO:0000256" key="7">
    <source>
        <dbReference type="SAM" id="Phobius"/>
    </source>
</evidence>
<evidence type="ECO:0000256" key="3">
    <source>
        <dbReference type="ARBA" id="ARBA00022475"/>
    </source>
</evidence>
<comment type="similarity">
    <text evidence="2">Belongs to the acyltransferase 3 family.</text>
</comment>
<dbReference type="EMBL" id="FLUM01000001">
    <property type="protein sequence ID" value="SBV93422.1"/>
    <property type="molecule type" value="Genomic_DNA"/>
</dbReference>
<evidence type="ECO:0000259" key="8">
    <source>
        <dbReference type="Pfam" id="PF01757"/>
    </source>
</evidence>
<keyword evidence="4 7" id="KW-0812">Transmembrane</keyword>
<feature type="transmembrane region" description="Helical" evidence="7">
    <location>
        <begin position="272"/>
        <end position="291"/>
    </location>
</feature>
<evidence type="ECO:0000256" key="6">
    <source>
        <dbReference type="ARBA" id="ARBA00023136"/>
    </source>
</evidence>
<protein>
    <recommendedName>
        <fullName evidence="8">Acyltransferase 3 domain-containing protein</fullName>
    </recommendedName>
</protein>
<evidence type="ECO:0000313" key="9">
    <source>
        <dbReference type="EMBL" id="SBV93422.1"/>
    </source>
</evidence>
<feature type="transmembrane region" description="Helical" evidence="7">
    <location>
        <begin position="187"/>
        <end position="206"/>
    </location>
</feature>
<feature type="transmembrane region" description="Helical" evidence="7">
    <location>
        <begin position="40"/>
        <end position="58"/>
    </location>
</feature>
<evidence type="ECO:0000256" key="4">
    <source>
        <dbReference type="ARBA" id="ARBA00022692"/>
    </source>
</evidence>
<feature type="transmembrane region" description="Helical" evidence="7">
    <location>
        <begin position="212"/>
        <end position="232"/>
    </location>
</feature>
<keyword evidence="3" id="KW-1003">Cell membrane</keyword>
<comment type="subcellular location">
    <subcellularLocation>
        <location evidence="1">Cell membrane</location>
        <topology evidence="1">Multi-pass membrane protein</topology>
    </subcellularLocation>
</comment>
<dbReference type="PANTHER" id="PTHR40074:SF2">
    <property type="entry name" value="O-ACETYLTRANSFERASE WECH"/>
    <property type="match status" value="1"/>
</dbReference>
<feature type="transmembrane region" description="Helical" evidence="7">
    <location>
        <begin position="9"/>
        <end position="28"/>
    </location>
</feature>
<feature type="transmembrane region" description="Helical" evidence="7">
    <location>
        <begin position="244"/>
        <end position="266"/>
    </location>
</feature>
<feature type="transmembrane region" description="Helical" evidence="7">
    <location>
        <begin position="132"/>
        <end position="149"/>
    </location>
</feature>
<name>A0A212J1S1_9BACT</name>
<dbReference type="GO" id="GO:0016413">
    <property type="term" value="F:O-acetyltransferase activity"/>
    <property type="evidence" value="ECO:0007669"/>
    <property type="project" value="TreeGrafter"/>
</dbReference>
<organism evidence="9">
    <name type="scientific">uncultured Dysgonomonas sp</name>
    <dbReference type="NCBI Taxonomy" id="206096"/>
    <lineage>
        <taxon>Bacteria</taxon>
        <taxon>Pseudomonadati</taxon>
        <taxon>Bacteroidota</taxon>
        <taxon>Bacteroidia</taxon>
        <taxon>Bacteroidales</taxon>
        <taxon>Dysgonomonadaceae</taxon>
        <taxon>Dysgonomonas</taxon>
        <taxon>environmental samples</taxon>
    </lineage>
</organism>
<sequence length="299" mass="34840">MERNIRLDYFRIILSLLVITVHTQSLFSNDSLTGWLISNGIGRVAVPCFFLISGYYLHFRLDDNKAIKRYLLHIFIVYIVWSFIYLPTYYNTIEARSLITFAIMGYYHLWYLPALLLGILMLLALKKFIKNNNLLLVSGILLYITGYILENCGLPYRVFCNGIFFGFPFIVLGYYIQKMGYVNVKSLHLYIILFISLITLLLESYQGYKTNIYHNLFLSLYILCPLLIICIQKRAKYNIEKYDISKLAAGIYFVHILVAGQIIPIAETNNIYRLPFIMIVSVLLAIFIVLIDKRIKILL</sequence>
<dbReference type="InterPro" id="IPR002656">
    <property type="entry name" value="Acyl_transf_3_dom"/>
</dbReference>
<evidence type="ECO:0000256" key="2">
    <source>
        <dbReference type="ARBA" id="ARBA00007400"/>
    </source>
</evidence>